<dbReference type="Gene3D" id="3.50.50.60">
    <property type="entry name" value="FAD/NAD(P)-binding domain"/>
    <property type="match status" value="2"/>
</dbReference>
<dbReference type="Proteomes" id="UP001595696">
    <property type="component" value="Unassembled WGS sequence"/>
</dbReference>
<keyword evidence="3" id="KW-1185">Reference proteome</keyword>
<dbReference type="Gene3D" id="3.90.660.10">
    <property type="match status" value="1"/>
</dbReference>
<dbReference type="PANTHER" id="PTHR42923">
    <property type="entry name" value="PROTOPORPHYRINOGEN OXIDASE"/>
    <property type="match status" value="1"/>
</dbReference>
<feature type="domain" description="Amine oxidase" evidence="1">
    <location>
        <begin position="70"/>
        <end position="559"/>
    </location>
</feature>
<sequence length="601" mass="64864">MPDLPATMPLPELRPSTTVPRRDVLRGVLAAGAVVAVGAAPAGPAQASPAPRSPALHTGGRSVAVFGGGMAGLSAAHELVERGYRVTVYEPAYLGGKARSMGVPGTGRGGRMDLPGEHGFRFFPGCYQNVPDTMARIPFPGNPNGVRDNLIRVEGTVAGFRGKPPLFAPIEIGALDQLTPELLANTMIGAFSFLPELPPHELAFFGKQMTMWFSSCEERRFGQWEYVTWQQIMRAEGKSHAYREYLVSALTRITVAAKPHLSSARTIGTIGEALVLAATGAIPQFSGGVDRILNRPTNEAWIDPWVAYLMSRGVQFVLGQKLTRLNLNNGVISSATVGGRTVEADYYVCAIPVDRTVPLLTGDILDADPQLGGMSQLLTDWMVGIQYFLRRTTGMPEGHIAALGSPWALTALRQAPMWVGDFPARYGDGSAVECLSVDISDWDSPGIVFGRTAKQCSAEEISIEVWAQLKEWLNTGTGWLRDEDIHSWHLDPGVSWSGGVAYNETPLLVNTIGSYDNRPNAHCGIPNLFFGGDHVRSHIDLATMEGANESGRMVANAVMDAADDPQPRADVFPLVALPAFEGPKALDRDRYRAGLPHILDF</sequence>
<reference evidence="3" key="1">
    <citation type="journal article" date="2019" name="Int. J. Syst. Evol. Microbiol.">
        <title>The Global Catalogue of Microorganisms (GCM) 10K type strain sequencing project: providing services to taxonomists for standard genome sequencing and annotation.</title>
        <authorList>
            <consortium name="The Broad Institute Genomics Platform"/>
            <consortium name="The Broad Institute Genome Sequencing Center for Infectious Disease"/>
            <person name="Wu L."/>
            <person name="Ma J."/>
        </authorList>
    </citation>
    <scope>NUCLEOTIDE SEQUENCE [LARGE SCALE GENOMIC DNA]</scope>
    <source>
        <strain evidence="3">CGMCC 4.7330</strain>
    </source>
</reference>
<protein>
    <submittedName>
        <fullName evidence="2">FAD-dependent oxidoreductase</fullName>
    </submittedName>
</protein>
<name>A0ABV8DND0_9NOCA</name>
<dbReference type="Gene3D" id="1.10.405.10">
    <property type="entry name" value="Guanine Nucleotide Dissociation Inhibitor, domain 1"/>
    <property type="match status" value="1"/>
</dbReference>
<evidence type="ECO:0000313" key="2">
    <source>
        <dbReference type="EMBL" id="MFC3961353.1"/>
    </source>
</evidence>
<dbReference type="EMBL" id="JBHSAX010000004">
    <property type="protein sequence ID" value="MFC3961353.1"/>
    <property type="molecule type" value="Genomic_DNA"/>
</dbReference>
<dbReference type="InterPro" id="IPR036188">
    <property type="entry name" value="FAD/NAD-bd_sf"/>
</dbReference>
<dbReference type="PANTHER" id="PTHR42923:SF46">
    <property type="entry name" value="AMINE OXIDASE"/>
    <property type="match status" value="1"/>
</dbReference>
<accession>A0ABV8DND0</accession>
<comment type="caution">
    <text evidence="2">The sequence shown here is derived from an EMBL/GenBank/DDBJ whole genome shotgun (WGS) entry which is preliminary data.</text>
</comment>
<dbReference type="InterPro" id="IPR050464">
    <property type="entry name" value="Zeta_carotene_desat/Oxidored"/>
</dbReference>
<evidence type="ECO:0000259" key="1">
    <source>
        <dbReference type="Pfam" id="PF01593"/>
    </source>
</evidence>
<gene>
    <name evidence="2" type="ORF">ACFO0B_05050</name>
</gene>
<dbReference type="RefSeq" id="WP_378611102.1">
    <property type="nucleotide sequence ID" value="NZ_JBHSAX010000004.1"/>
</dbReference>
<proteinExistence type="predicted"/>
<dbReference type="PROSITE" id="PS51318">
    <property type="entry name" value="TAT"/>
    <property type="match status" value="1"/>
</dbReference>
<evidence type="ECO:0000313" key="3">
    <source>
        <dbReference type="Proteomes" id="UP001595696"/>
    </source>
</evidence>
<dbReference type="InterPro" id="IPR006311">
    <property type="entry name" value="TAT_signal"/>
</dbReference>
<organism evidence="2 3">
    <name type="scientific">Nocardia jiangsuensis</name>
    <dbReference type="NCBI Taxonomy" id="1691563"/>
    <lineage>
        <taxon>Bacteria</taxon>
        <taxon>Bacillati</taxon>
        <taxon>Actinomycetota</taxon>
        <taxon>Actinomycetes</taxon>
        <taxon>Mycobacteriales</taxon>
        <taxon>Nocardiaceae</taxon>
        <taxon>Nocardia</taxon>
    </lineage>
</organism>
<dbReference type="SUPFAM" id="SSF51905">
    <property type="entry name" value="FAD/NAD(P)-binding domain"/>
    <property type="match status" value="1"/>
</dbReference>
<dbReference type="InterPro" id="IPR002937">
    <property type="entry name" value="Amino_oxidase"/>
</dbReference>
<dbReference type="Pfam" id="PF01593">
    <property type="entry name" value="Amino_oxidase"/>
    <property type="match status" value="1"/>
</dbReference>